<comment type="caution">
    <text evidence="2">The sequence shown here is derived from an EMBL/GenBank/DDBJ whole genome shotgun (WGS) entry which is preliminary data.</text>
</comment>
<accession>A0A8S9NF84</accession>
<name>A0A8S9NF84_BRACR</name>
<feature type="region of interest" description="Disordered" evidence="1">
    <location>
        <begin position="1"/>
        <end position="35"/>
    </location>
</feature>
<proteinExistence type="predicted"/>
<evidence type="ECO:0000313" key="2">
    <source>
        <dbReference type="EMBL" id="KAF3502325.1"/>
    </source>
</evidence>
<feature type="compositionally biased region" description="Basic and acidic residues" evidence="1">
    <location>
        <begin position="19"/>
        <end position="35"/>
    </location>
</feature>
<dbReference type="AlphaFoldDB" id="A0A8S9NF84"/>
<reference evidence="2" key="1">
    <citation type="submission" date="2019-12" db="EMBL/GenBank/DDBJ databases">
        <title>Genome sequencing and annotation of Brassica cretica.</title>
        <authorList>
            <person name="Studholme D.J."/>
            <person name="Sarris P."/>
        </authorList>
    </citation>
    <scope>NUCLEOTIDE SEQUENCE</scope>
    <source>
        <strain evidence="2">PFS-109/04</strain>
        <tissue evidence="2">Leaf</tissue>
    </source>
</reference>
<dbReference type="EMBL" id="QGKX02001621">
    <property type="protein sequence ID" value="KAF3502325.1"/>
    <property type="molecule type" value="Genomic_DNA"/>
</dbReference>
<feature type="compositionally biased region" description="Polar residues" evidence="1">
    <location>
        <begin position="8"/>
        <end position="18"/>
    </location>
</feature>
<dbReference type="Proteomes" id="UP000712600">
    <property type="component" value="Unassembled WGS sequence"/>
</dbReference>
<sequence length="111" mass="12339">MSFDEGSSIDSVGETSLSSRDHENKREIRQRELRSRRVSFVVEKPQRMSNGVVSETTRLSIIPNNSSSAQKTLLKNLEIINGGQRVNAWVDSMRASSPTHLKSLSSSVSSF</sequence>
<protein>
    <submittedName>
        <fullName evidence="2">Uncharacterized protein</fullName>
    </submittedName>
</protein>
<evidence type="ECO:0000313" key="3">
    <source>
        <dbReference type="Proteomes" id="UP000712600"/>
    </source>
</evidence>
<organism evidence="2 3">
    <name type="scientific">Brassica cretica</name>
    <name type="common">Mustard</name>
    <dbReference type="NCBI Taxonomy" id="69181"/>
    <lineage>
        <taxon>Eukaryota</taxon>
        <taxon>Viridiplantae</taxon>
        <taxon>Streptophyta</taxon>
        <taxon>Embryophyta</taxon>
        <taxon>Tracheophyta</taxon>
        <taxon>Spermatophyta</taxon>
        <taxon>Magnoliopsida</taxon>
        <taxon>eudicotyledons</taxon>
        <taxon>Gunneridae</taxon>
        <taxon>Pentapetalae</taxon>
        <taxon>rosids</taxon>
        <taxon>malvids</taxon>
        <taxon>Brassicales</taxon>
        <taxon>Brassicaceae</taxon>
        <taxon>Brassiceae</taxon>
        <taxon>Brassica</taxon>
    </lineage>
</organism>
<gene>
    <name evidence="2" type="ORF">F2Q69_00045124</name>
</gene>
<evidence type="ECO:0000256" key="1">
    <source>
        <dbReference type="SAM" id="MobiDB-lite"/>
    </source>
</evidence>